<dbReference type="PANTHER" id="PTHR47566">
    <property type="match status" value="1"/>
</dbReference>
<evidence type="ECO:0000256" key="5">
    <source>
        <dbReference type="SAM" id="SignalP"/>
    </source>
</evidence>
<keyword evidence="5" id="KW-0732">Signal</keyword>
<dbReference type="SUPFAM" id="SSF52058">
    <property type="entry name" value="L domain-like"/>
    <property type="match status" value="1"/>
</dbReference>
<dbReference type="Proteomes" id="UP000824048">
    <property type="component" value="Unassembled WGS sequence"/>
</dbReference>
<evidence type="ECO:0008006" key="8">
    <source>
        <dbReference type="Google" id="ProtNLM"/>
    </source>
</evidence>
<dbReference type="InterPro" id="IPR052574">
    <property type="entry name" value="CDIRP"/>
</dbReference>
<evidence type="ECO:0000256" key="1">
    <source>
        <dbReference type="ARBA" id="ARBA00022614"/>
    </source>
</evidence>
<evidence type="ECO:0000313" key="7">
    <source>
        <dbReference type="Proteomes" id="UP000824048"/>
    </source>
</evidence>
<feature type="compositionally biased region" description="Low complexity" evidence="3">
    <location>
        <begin position="72"/>
        <end position="92"/>
    </location>
</feature>
<organism evidence="6 7">
    <name type="scientific">Candidatus Gemmiger excrementigallinarum</name>
    <dbReference type="NCBI Taxonomy" id="2838609"/>
    <lineage>
        <taxon>Bacteria</taxon>
        <taxon>Bacillati</taxon>
        <taxon>Bacillota</taxon>
        <taxon>Clostridia</taxon>
        <taxon>Eubacteriales</taxon>
        <taxon>Gemmiger</taxon>
    </lineage>
</organism>
<gene>
    <name evidence="6" type="ORF">H9811_10750</name>
</gene>
<proteinExistence type="predicted"/>
<name>A0A9D2EST5_9FIRM</name>
<protein>
    <recommendedName>
        <fullName evidence="8">EF-hand domain-containing protein</fullName>
    </recommendedName>
</protein>
<feature type="transmembrane region" description="Helical" evidence="4">
    <location>
        <begin position="736"/>
        <end position="756"/>
    </location>
</feature>
<keyword evidence="1" id="KW-0433">Leucine-rich repeat</keyword>
<dbReference type="Gene3D" id="3.80.10.10">
    <property type="entry name" value="Ribonuclease Inhibitor"/>
    <property type="match status" value="1"/>
</dbReference>
<feature type="compositionally biased region" description="Pro residues" evidence="3">
    <location>
        <begin position="706"/>
        <end position="717"/>
    </location>
</feature>
<evidence type="ECO:0000313" key="6">
    <source>
        <dbReference type="EMBL" id="HIZ43023.1"/>
    </source>
</evidence>
<keyword evidence="4" id="KW-0472">Membrane</keyword>
<dbReference type="GO" id="GO:0035591">
    <property type="term" value="F:signaling adaptor activity"/>
    <property type="evidence" value="ECO:0007669"/>
    <property type="project" value="TreeGrafter"/>
</dbReference>
<keyword evidence="2" id="KW-0677">Repeat</keyword>
<dbReference type="AlphaFoldDB" id="A0A9D2EST5"/>
<feature type="compositionally biased region" description="Low complexity" evidence="3">
    <location>
        <begin position="647"/>
        <end position="671"/>
    </location>
</feature>
<feature type="region of interest" description="Disordered" evidence="3">
    <location>
        <begin position="39"/>
        <end position="95"/>
    </location>
</feature>
<evidence type="ECO:0000256" key="3">
    <source>
        <dbReference type="SAM" id="MobiDB-lite"/>
    </source>
</evidence>
<dbReference type="EMBL" id="DXBP01000064">
    <property type="protein sequence ID" value="HIZ43023.1"/>
    <property type="molecule type" value="Genomic_DNA"/>
</dbReference>
<reference evidence="6" key="2">
    <citation type="submission" date="2021-04" db="EMBL/GenBank/DDBJ databases">
        <authorList>
            <person name="Gilroy R."/>
        </authorList>
    </citation>
    <scope>NUCLEOTIDE SEQUENCE</scope>
    <source>
        <strain evidence="6">ChiSxjej1B13-11774</strain>
    </source>
</reference>
<dbReference type="InterPro" id="IPR032675">
    <property type="entry name" value="LRR_dom_sf"/>
</dbReference>
<keyword evidence="4" id="KW-1133">Transmembrane helix</keyword>
<sequence>MRRVTACLLAVALIAASMPVFQASGEENTAPAVQTALQTATPETAATPLPPEEFLPAGTPLPAEEPLPTETPLPVEEAPTAEEVPAEPATPENALPAPLDVPSTATVPADAGVPLDSAHFPDAAFLGSIRKLDTDGDGVLSPAECDAVTSLDVRSKGITSLEGIGCFTRLTYLNCIGNELTSLPLEQLPGLTRLLCNENQLTTLDLTQVPGLQLLHCHDNRLTALDVSPLTQLQELACGDNLFTSLDLSGNKSLAYFLYLGGPLRTLTLSGNDGLLHLWCSYSLVSQLDLAQAPNLEQLGIERSDFSYLDLSANAKLTDVLAGNNMLLAVRMGDASPAITLTGQRPVTVQLAEGQTTYDLNDLGVPLALDCISDVTGAQLTGSVLSGLQDGSVVTYRYTDGTADFTATLQFSVSNGWEEPLTLEDWTYGQPANTPHAQAEYGQPLYSYSATADGIFTEQVPDQAGTWYVKAVVPPTEGHAGLEAITEFHILKAQPDYTIPTGLTAVYGSTLAAVDPGTGFAWQAPDQKVGDVGTRTFAADYHPADQQNYTSVEGLAIPLQITPKPASQWWVSPVTNEQEAAGLTVKDGTEILQQDKDYTVTRQEENGRVVLTLTFRGNYEGTILRYYSAAQTLPAASPQPAAPAPPAATARPVQTPQSPAPETAAAAESQTVENTIRQTEPRPTAAPQTTPAPTATPSVTGEELPVPTPGPATPEPAQPEEGETESEAPARTHTVWLWWLLLLLLVVVLLAVLYLLRTRREDPTDQEDTHTGS</sequence>
<comment type="caution">
    <text evidence="6">The sequence shown here is derived from an EMBL/GenBank/DDBJ whole genome shotgun (WGS) entry which is preliminary data.</text>
</comment>
<dbReference type="PANTHER" id="PTHR47566:SF1">
    <property type="entry name" value="PROTEIN NUD1"/>
    <property type="match status" value="1"/>
</dbReference>
<evidence type="ECO:0000256" key="2">
    <source>
        <dbReference type="ARBA" id="ARBA00022737"/>
    </source>
</evidence>
<feature type="region of interest" description="Disordered" evidence="3">
    <location>
        <begin position="635"/>
        <end position="728"/>
    </location>
</feature>
<accession>A0A9D2EST5</accession>
<evidence type="ECO:0000256" key="4">
    <source>
        <dbReference type="SAM" id="Phobius"/>
    </source>
</evidence>
<feature type="signal peptide" evidence="5">
    <location>
        <begin position="1"/>
        <end position="22"/>
    </location>
</feature>
<feature type="compositionally biased region" description="Low complexity" evidence="3">
    <location>
        <begin position="681"/>
        <end position="697"/>
    </location>
</feature>
<feature type="chain" id="PRO_5038558768" description="EF-hand domain-containing protein" evidence="5">
    <location>
        <begin position="23"/>
        <end position="773"/>
    </location>
</feature>
<keyword evidence="4" id="KW-0812">Transmembrane</keyword>
<reference evidence="6" key="1">
    <citation type="journal article" date="2021" name="PeerJ">
        <title>Extensive microbial diversity within the chicken gut microbiome revealed by metagenomics and culture.</title>
        <authorList>
            <person name="Gilroy R."/>
            <person name="Ravi A."/>
            <person name="Getino M."/>
            <person name="Pursley I."/>
            <person name="Horton D.L."/>
            <person name="Alikhan N.F."/>
            <person name="Baker D."/>
            <person name="Gharbi K."/>
            <person name="Hall N."/>
            <person name="Watson M."/>
            <person name="Adriaenssens E.M."/>
            <person name="Foster-Nyarko E."/>
            <person name="Jarju S."/>
            <person name="Secka A."/>
            <person name="Antonio M."/>
            <person name="Oren A."/>
            <person name="Chaudhuri R.R."/>
            <person name="La Ragione R."/>
            <person name="Hildebrand F."/>
            <person name="Pallen M.J."/>
        </authorList>
    </citation>
    <scope>NUCLEOTIDE SEQUENCE</scope>
    <source>
        <strain evidence="6">ChiSxjej1B13-11774</strain>
    </source>
</reference>